<dbReference type="Gene3D" id="6.10.140.2040">
    <property type="match status" value="1"/>
</dbReference>
<proteinExistence type="predicted"/>
<evidence type="ECO:0000313" key="3">
    <source>
        <dbReference type="Proteomes" id="UP000279236"/>
    </source>
</evidence>
<dbReference type="STRING" id="105984.A0A427XHN0"/>
<evidence type="ECO:0000313" key="2">
    <source>
        <dbReference type="EMBL" id="RSH78234.1"/>
    </source>
</evidence>
<dbReference type="Proteomes" id="UP000279236">
    <property type="component" value="Unassembled WGS sequence"/>
</dbReference>
<feature type="domain" description="F-box" evidence="1">
    <location>
        <begin position="39"/>
        <end position="85"/>
    </location>
</feature>
<dbReference type="RefSeq" id="XP_028473381.1">
    <property type="nucleotide sequence ID" value="XM_028618425.1"/>
</dbReference>
<dbReference type="InterPro" id="IPR001810">
    <property type="entry name" value="F-box_dom"/>
</dbReference>
<dbReference type="OrthoDB" id="3219396at2759"/>
<name>A0A427XHN0_9TREE</name>
<organism evidence="2 3">
    <name type="scientific">Apiotrichum porosum</name>
    <dbReference type="NCBI Taxonomy" id="105984"/>
    <lineage>
        <taxon>Eukaryota</taxon>
        <taxon>Fungi</taxon>
        <taxon>Dikarya</taxon>
        <taxon>Basidiomycota</taxon>
        <taxon>Agaricomycotina</taxon>
        <taxon>Tremellomycetes</taxon>
        <taxon>Trichosporonales</taxon>
        <taxon>Trichosporonaceae</taxon>
        <taxon>Apiotrichum</taxon>
    </lineage>
</organism>
<dbReference type="SUPFAM" id="SSF81383">
    <property type="entry name" value="F-box domain"/>
    <property type="match status" value="1"/>
</dbReference>
<dbReference type="AlphaFoldDB" id="A0A427XHN0"/>
<dbReference type="EMBL" id="RSCE01000013">
    <property type="protein sequence ID" value="RSH78234.1"/>
    <property type="molecule type" value="Genomic_DNA"/>
</dbReference>
<accession>A0A427XHN0</accession>
<comment type="caution">
    <text evidence="2">The sequence shown here is derived from an EMBL/GenBank/DDBJ whole genome shotgun (WGS) entry which is preliminary data.</text>
</comment>
<evidence type="ECO:0000259" key="1">
    <source>
        <dbReference type="PROSITE" id="PS50181"/>
    </source>
</evidence>
<keyword evidence="3" id="KW-1185">Reference proteome</keyword>
<dbReference type="InterPro" id="IPR036047">
    <property type="entry name" value="F-box-like_dom_sf"/>
</dbReference>
<gene>
    <name evidence="2" type="ORF">EHS24_002698</name>
</gene>
<sequence length="261" mass="28133">MVAVLTSPGGANLDASLTRLHPASTSTCIAAHAPLTAFANAFIALPPELRTHILLFLSPDDLGVLSRVVEPLEGIERDHFLWTTWISQTAPSRVGHALFSPLSLRPDPTELVRRGTLRGVAVVSGVRAGGYWASPSAVRLSRAHDTISRVTLRRSLSTALAARPSRLALVAKGILPPSAGRAEASICARAFALDRQRARDEARRALRASGVGSRNVPDRLESSPGWHDAGRAERVVLALCPGIRQKRRFFENLGAVQQRFV</sequence>
<dbReference type="GeneID" id="39587241"/>
<protein>
    <recommendedName>
        <fullName evidence="1">F-box domain-containing protein</fullName>
    </recommendedName>
</protein>
<dbReference type="PROSITE" id="PS50181">
    <property type="entry name" value="FBOX"/>
    <property type="match status" value="1"/>
</dbReference>
<reference evidence="2 3" key="1">
    <citation type="submission" date="2018-11" db="EMBL/GenBank/DDBJ databases">
        <title>Genome sequence of Apiotrichum porosum DSM 27194.</title>
        <authorList>
            <person name="Aliyu H."/>
            <person name="Gorte O."/>
            <person name="Ochsenreither K."/>
        </authorList>
    </citation>
    <scope>NUCLEOTIDE SEQUENCE [LARGE SCALE GENOMIC DNA]</scope>
    <source>
        <strain evidence="2 3">DSM 27194</strain>
    </source>
</reference>